<keyword evidence="2" id="KW-1185">Reference proteome</keyword>
<dbReference type="PANTHER" id="PTHR42110">
    <property type="entry name" value="L-ASPARAGINASE, PUTATIVE (AFU_ORTHOLOGUE AFUA_3G11890)-RELATED"/>
    <property type="match status" value="1"/>
</dbReference>
<protein>
    <submittedName>
        <fullName evidence="1">Asparaginase</fullName>
    </submittedName>
</protein>
<sequence length="342" mass="37221">MSQMVVEARRGAVVESRHRGHVAVVNVNRERIAYAGDPAYYTFARSTAKLLQAIPLLEADGDRQFQLDDKMVALVCASHNGEDAHAALANEILQRIGLDESALRCGVHEPFDPETANRLKKAGLPFTPLRNNCSGKHAGMLALSRLLEHSGAGVPYTSITHPVQQLMLDTVSEMCGVPVEQIALGTDGCGVPVFAVPLEALAYAYARLGKPDSLPGQRAEACRRIIGAVARQPYYVAGNERFDTRLIEATQGRIIGKMGAEGIFALAIPEQGWGIAVKIEDGSLRALYPAVIETLLQLDMLREEEIMQLHEFHHPVITNCHQAAVGEIHPVIELTWTGSDPQ</sequence>
<dbReference type="Proteomes" id="UP000295636">
    <property type="component" value="Unassembled WGS sequence"/>
</dbReference>
<reference evidence="1 2" key="1">
    <citation type="submission" date="2019-03" db="EMBL/GenBank/DDBJ databases">
        <title>This is whole genome sequence of Paenibacillus sp MS74 strain.</title>
        <authorList>
            <person name="Trinh H.N."/>
        </authorList>
    </citation>
    <scope>NUCLEOTIDE SEQUENCE [LARGE SCALE GENOMIC DNA]</scope>
    <source>
        <strain evidence="1 2">MS74</strain>
    </source>
</reference>
<dbReference type="AlphaFoldDB" id="A0A4R5KRS4"/>
<dbReference type="EMBL" id="SMRT01000004">
    <property type="protein sequence ID" value="TDF98326.1"/>
    <property type="molecule type" value="Genomic_DNA"/>
</dbReference>
<gene>
    <name evidence="1" type="ORF">E1757_12630</name>
</gene>
<dbReference type="PANTHER" id="PTHR42110:SF1">
    <property type="entry name" value="L-ASPARAGINASE, PUTATIVE (AFU_ORTHOLOGUE AFUA_3G11890)-RELATED"/>
    <property type="match status" value="1"/>
</dbReference>
<comment type="caution">
    <text evidence="1">The sequence shown here is derived from an EMBL/GenBank/DDBJ whole genome shotgun (WGS) entry which is preliminary data.</text>
</comment>
<dbReference type="OrthoDB" id="9770793at2"/>
<evidence type="ECO:0000313" key="1">
    <source>
        <dbReference type="EMBL" id="TDF98326.1"/>
    </source>
</evidence>
<proteinExistence type="predicted"/>
<evidence type="ECO:0000313" key="2">
    <source>
        <dbReference type="Proteomes" id="UP000295636"/>
    </source>
</evidence>
<dbReference type="InterPro" id="IPR010349">
    <property type="entry name" value="Asparaginase_II"/>
</dbReference>
<dbReference type="RefSeq" id="WP_133228352.1">
    <property type="nucleotide sequence ID" value="NZ_SMRT01000004.1"/>
</dbReference>
<accession>A0A4R5KRS4</accession>
<organism evidence="1 2">
    <name type="scientific">Paenibacillus piri</name>
    <dbReference type="NCBI Taxonomy" id="2547395"/>
    <lineage>
        <taxon>Bacteria</taxon>
        <taxon>Bacillati</taxon>
        <taxon>Bacillota</taxon>
        <taxon>Bacilli</taxon>
        <taxon>Bacillales</taxon>
        <taxon>Paenibacillaceae</taxon>
        <taxon>Paenibacillus</taxon>
    </lineage>
</organism>
<name>A0A4R5KRS4_9BACL</name>
<dbReference type="Pfam" id="PF06089">
    <property type="entry name" value="Asparaginase_II"/>
    <property type="match status" value="1"/>
</dbReference>